<dbReference type="PANTHER" id="PTHR43201:SF32">
    <property type="entry name" value="2-SUCCINYLBENZOATE--COA LIGASE, CHLOROPLASTIC_PEROXISOMAL"/>
    <property type="match status" value="1"/>
</dbReference>
<dbReference type="Pfam" id="PF00501">
    <property type="entry name" value="AMP-binding"/>
    <property type="match status" value="1"/>
</dbReference>
<organism evidence="3">
    <name type="scientific">freshwater metagenome</name>
    <dbReference type="NCBI Taxonomy" id="449393"/>
    <lineage>
        <taxon>unclassified sequences</taxon>
        <taxon>metagenomes</taxon>
        <taxon>ecological metagenomes</taxon>
    </lineage>
</organism>
<dbReference type="EMBL" id="CAESGF010000002">
    <property type="protein sequence ID" value="CAB4362633.1"/>
    <property type="molecule type" value="Genomic_DNA"/>
</dbReference>
<evidence type="ECO:0000259" key="2">
    <source>
        <dbReference type="Pfam" id="PF13193"/>
    </source>
</evidence>
<evidence type="ECO:0000313" key="5">
    <source>
        <dbReference type="EMBL" id="CAB4836386.1"/>
    </source>
</evidence>
<gene>
    <name evidence="4" type="ORF">UFOPK2656_00416</name>
    <name evidence="5" type="ORF">UFOPK3099_03142</name>
    <name evidence="6" type="ORF">UFOPK3651_00184</name>
    <name evidence="7" type="ORF">UFOPK3931_03172</name>
    <name evidence="3" type="ORF">UFOPK4189_00413</name>
</gene>
<dbReference type="CDD" id="cd04433">
    <property type="entry name" value="AFD_class_I"/>
    <property type="match status" value="1"/>
</dbReference>
<dbReference type="EMBL" id="CAFBMT010000001">
    <property type="protein sequence ID" value="CAB4910998.1"/>
    <property type="molecule type" value="Genomic_DNA"/>
</dbReference>
<dbReference type="GO" id="GO:0031956">
    <property type="term" value="F:medium-chain fatty acid-CoA ligase activity"/>
    <property type="evidence" value="ECO:0007669"/>
    <property type="project" value="TreeGrafter"/>
</dbReference>
<dbReference type="SUPFAM" id="SSF56801">
    <property type="entry name" value="Acetyl-CoA synthetase-like"/>
    <property type="match status" value="1"/>
</dbReference>
<dbReference type="InterPro" id="IPR045851">
    <property type="entry name" value="AMP-bd_C_sf"/>
</dbReference>
<dbReference type="Gene3D" id="3.40.50.12780">
    <property type="entry name" value="N-terminal domain of ligase-like"/>
    <property type="match status" value="1"/>
</dbReference>
<evidence type="ECO:0000313" key="4">
    <source>
        <dbReference type="EMBL" id="CAB4707040.1"/>
    </source>
</evidence>
<feature type="domain" description="AMP-dependent synthetase/ligase" evidence="1">
    <location>
        <begin position="15"/>
        <end position="370"/>
    </location>
</feature>
<evidence type="ECO:0000259" key="1">
    <source>
        <dbReference type="Pfam" id="PF00501"/>
    </source>
</evidence>
<dbReference type="AlphaFoldDB" id="A0A6J6A8D8"/>
<dbReference type="EMBL" id="CAFAAV010000406">
    <property type="protein sequence ID" value="CAB4836386.1"/>
    <property type="molecule type" value="Genomic_DNA"/>
</dbReference>
<evidence type="ECO:0000313" key="3">
    <source>
        <dbReference type="EMBL" id="CAB4362633.1"/>
    </source>
</evidence>
<dbReference type="Gene3D" id="3.30.300.30">
    <property type="match status" value="1"/>
</dbReference>
<dbReference type="GO" id="GO:0006631">
    <property type="term" value="P:fatty acid metabolic process"/>
    <property type="evidence" value="ECO:0007669"/>
    <property type="project" value="TreeGrafter"/>
</dbReference>
<name>A0A6J6A8D8_9ZZZZ</name>
<feature type="domain" description="AMP-binding enzyme C-terminal" evidence="2">
    <location>
        <begin position="410"/>
        <end position="493"/>
    </location>
</feature>
<sequence length="511" mass="54261">MSSVASRLRDVLSTGGDEPAIWQDSDVWSWHDLDEVRAALVARLATPAAGQPVGVLMRTAFGPVAAQLALLAEQCSTVPFNPANGDERLAADIESSQVTVILAERAEWQRSALTAACARTGALGLALLDHAPWVEVVVPTATGSQRATAVVGQAGVAIHMLTSGTTGPPKRIAISYHELENMMDAVGHYNTRRAGATVAPRVRPAIVSAPLVHSSGFGSVVRTAYEGRPLVLLPRFAADAWATIVERHAIGYTGLPPTALRMLLDADIDPARLRSLRALGVGTAALDPDLADRFEERFGIPLLPVYGATEFPGGLTGWTLAERPQYWVAKRGSVGRSHGGVALRLVDPQDRTTVIQEGVGLLSVRTPAMADDTWALTNDLASIDEDGFVYIHGRADDAIIRGGFKIDPREVEKALEAHPDVRAAAVVGMPDERLGAVPVAVVELELELEHAGATSELPDEQALVRWLRDRLAGYQVPVAIEIVEAIPRTAAMKVSRPGVLALFGTPADGAS</sequence>
<reference evidence="3" key="1">
    <citation type="submission" date="2020-05" db="EMBL/GenBank/DDBJ databases">
        <authorList>
            <person name="Chiriac C."/>
            <person name="Salcher M."/>
            <person name="Ghai R."/>
            <person name="Kavagutti S V."/>
        </authorList>
    </citation>
    <scope>NUCLEOTIDE SEQUENCE</scope>
</reference>
<dbReference type="InterPro" id="IPR042099">
    <property type="entry name" value="ANL_N_sf"/>
</dbReference>
<dbReference type="Pfam" id="PF13193">
    <property type="entry name" value="AMP-binding_C"/>
    <property type="match status" value="1"/>
</dbReference>
<dbReference type="InterPro" id="IPR025110">
    <property type="entry name" value="AMP-bd_C"/>
</dbReference>
<dbReference type="InterPro" id="IPR000873">
    <property type="entry name" value="AMP-dep_synth/lig_dom"/>
</dbReference>
<proteinExistence type="predicted"/>
<protein>
    <submittedName>
        <fullName evidence="3">Unannotated protein</fullName>
    </submittedName>
</protein>
<dbReference type="PANTHER" id="PTHR43201">
    <property type="entry name" value="ACYL-COA SYNTHETASE"/>
    <property type="match status" value="1"/>
</dbReference>
<dbReference type="EMBL" id="CAFBOL010000144">
    <property type="protein sequence ID" value="CAB5017686.1"/>
    <property type="molecule type" value="Genomic_DNA"/>
</dbReference>
<dbReference type="EMBL" id="CAEZYF010000002">
    <property type="protein sequence ID" value="CAB4707040.1"/>
    <property type="molecule type" value="Genomic_DNA"/>
</dbReference>
<evidence type="ECO:0000313" key="6">
    <source>
        <dbReference type="EMBL" id="CAB4910998.1"/>
    </source>
</evidence>
<accession>A0A6J6A8D8</accession>
<evidence type="ECO:0000313" key="7">
    <source>
        <dbReference type="EMBL" id="CAB5017686.1"/>
    </source>
</evidence>